<dbReference type="EC" id="4.2.1.136" evidence="6"/>
<dbReference type="InterPro" id="IPR029056">
    <property type="entry name" value="Ribokinase-like"/>
</dbReference>
<comment type="caution">
    <text evidence="6">Lacks conserved residue(s) required for the propagation of feature annotation.</text>
</comment>
<evidence type="ECO:0000256" key="2">
    <source>
        <dbReference type="ARBA" id="ARBA00022840"/>
    </source>
</evidence>
<dbReference type="PROSITE" id="PS51383">
    <property type="entry name" value="YJEF_C_3"/>
    <property type="match status" value="1"/>
</dbReference>
<dbReference type="InterPro" id="IPR000631">
    <property type="entry name" value="CARKD"/>
</dbReference>
<dbReference type="PANTHER" id="PTHR12592:SF0">
    <property type="entry name" value="ATP-DEPENDENT (S)-NAD(P)H-HYDRATE DEHYDRATASE"/>
    <property type="match status" value="1"/>
</dbReference>
<comment type="catalytic activity">
    <reaction evidence="6">
        <text>(6S)-NADHX + ADP = AMP + phosphate + NADH + H(+)</text>
        <dbReference type="Rhea" id="RHEA:32223"/>
        <dbReference type="ChEBI" id="CHEBI:15378"/>
        <dbReference type="ChEBI" id="CHEBI:43474"/>
        <dbReference type="ChEBI" id="CHEBI:57945"/>
        <dbReference type="ChEBI" id="CHEBI:64074"/>
        <dbReference type="ChEBI" id="CHEBI:456215"/>
        <dbReference type="ChEBI" id="CHEBI:456216"/>
        <dbReference type="EC" id="4.2.1.136"/>
    </reaction>
</comment>
<dbReference type="HAMAP" id="MF_01965">
    <property type="entry name" value="NADHX_dehydratase"/>
    <property type="match status" value="1"/>
</dbReference>
<dbReference type="STRING" id="888741.HMPREF9098_2402"/>
<comment type="caution">
    <text evidence="8">The sequence shown here is derived from an EMBL/GenBank/DDBJ whole genome shotgun (WGS) entry which is preliminary data.</text>
</comment>
<reference evidence="8 9" key="1">
    <citation type="submission" date="2011-01" db="EMBL/GenBank/DDBJ databases">
        <authorList>
            <person name="Muzny D."/>
            <person name="Qin X."/>
            <person name="Deng J."/>
            <person name="Jiang H."/>
            <person name="Liu Y."/>
            <person name="Qu J."/>
            <person name="Song X.-Z."/>
            <person name="Zhang L."/>
            <person name="Thornton R."/>
            <person name="Coyle M."/>
            <person name="Francisco L."/>
            <person name="Jackson L."/>
            <person name="Javaid M."/>
            <person name="Korchina V."/>
            <person name="Kovar C."/>
            <person name="Mata R."/>
            <person name="Mathew T."/>
            <person name="Ngo R."/>
            <person name="Nguyen L."/>
            <person name="Nguyen N."/>
            <person name="Okwuonu G."/>
            <person name="Ongeri F."/>
            <person name="Pham C."/>
            <person name="Simmons D."/>
            <person name="Wilczek-Boney K."/>
            <person name="Hale W."/>
            <person name="Jakkamsetti A."/>
            <person name="Pham P."/>
            <person name="Ruth R."/>
            <person name="San Lucas F."/>
            <person name="Warren J."/>
            <person name="Zhang J."/>
            <person name="Zhao Z."/>
            <person name="Zhou C."/>
            <person name="Zhu D."/>
            <person name="Lee S."/>
            <person name="Bess C."/>
            <person name="Blankenburg K."/>
            <person name="Forbes L."/>
            <person name="Fu Q."/>
            <person name="Gubbala S."/>
            <person name="Hirani K."/>
            <person name="Jayaseelan J.C."/>
            <person name="Lara F."/>
            <person name="Munidasa M."/>
            <person name="Palculict T."/>
            <person name="Patil S."/>
            <person name="Pu L.-L."/>
            <person name="Saada N."/>
            <person name="Tang L."/>
            <person name="Weissenberger G."/>
            <person name="Zhu Y."/>
            <person name="Hemphill L."/>
            <person name="Shang Y."/>
            <person name="Youmans B."/>
            <person name="Ayvaz T."/>
            <person name="Ross M."/>
            <person name="Santibanez J."/>
            <person name="Aqrawi P."/>
            <person name="Gross S."/>
            <person name="Joshi V."/>
            <person name="Fowler G."/>
            <person name="Nazareth L."/>
            <person name="Reid J."/>
            <person name="Worley K."/>
            <person name="Petrosino J."/>
            <person name="Highlander S."/>
            <person name="Gibbs R."/>
        </authorList>
    </citation>
    <scope>NUCLEOTIDE SEQUENCE [LARGE SCALE GENOMIC DNA]</scope>
    <source>
        <strain evidence="8 9">ATCC 33394</strain>
    </source>
</reference>
<accession>F0F2R7</accession>
<dbReference type="GO" id="GO:0046496">
    <property type="term" value="P:nicotinamide nucleotide metabolic process"/>
    <property type="evidence" value="ECO:0007669"/>
    <property type="project" value="UniProtKB-UniRule"/>
</dbReference>
<sequence length="297" mass="31898">MMMNPILSRINLTAYRHYAKQHFPSLLKPRPADSHKGTFGSIGVLGGAEGMMGSALLAGTAALYTGCGKVVVAFPQDKLPIAVHHPYPELMLDTAERAVHRTDIDVWLAGCGLGKDEKAAKLVHTVWQSGQPCLVLDADALHILVDYPQLFLKNTRNDMVLTPHPGEAAYLLNTTVQQVQSHRDWAARELANRYHCWVVLKGHNTVISSARGFLHTNTTGNTGLATAGSGDVLAGMITSLLAQGIKAAEAVPAAVWLHGAAAELLEQSQVGPIGLLAGELAEMLRWLRNRLTAAANE</sequence>
<feature type="binding site" evidence="6">
    <location>
        <begin position="201"/>
        <end position="205"/>
    </location>
    <ligand>
        <name>AMP</name>
        <dbReference type="ChEBI" id="CHEBI:456215"/>
    </ligand>
</feature>
<proteinExistence type="inferred from homology"/>
<evidence type="ECO:0000256" key="1">
    <source>
        <dbReference type="ARBA" id="ARBA00022741"/>
    </source>
</evidence>
<dbReference type="AlphaFoldDB" id="F0F2R7"/>
<keyword evidence="9" id="KW-1185">Reference proteome</keyword>
<dbReference type="HOGENOM" id="CLU_024853_2_5_4"/>
<comment type="cofactor">
    <cofactor evidence="6">
        <name>Mg(2+)</name>
        <dbReference type="ChEBI" id="CHEBI:18420"/>
    </cofactor>
</comment>
<evidence type="ECO:0000313" key="8">
    <source>
        <dbReference type="EMBL" id="EGC16079.1"/>
    </source>
</evidence>
<comment type="function">
    <text evidence="6">Catalyzes the dehydration of the S-form of NAD(P)HX at the expense of ADP, which is converted to AMP. Together with NAD(P)HX epimerase, which catalyzes the epimerization of the S- and R-forms, the enzyme allows the repair of both epimers of NAD(P)HX, a damaged form of NAD(P)H that is a result of enzymatic or heat-dependent hydration.</text>
</comment>
<feature type="binding site" evidence="6">
    <location>
        <position position="230"/>
    </location>
    <ligand>
        <name>AMP</name>
        <dbReference type="ChEBI" id="CHEBI:456215"/>
    </ligand>
</feature>
<dbReference type="SUPFAM" id="SSF53613">
    <property type="entry name" value="Ribokinase-like"/>
    <property type="match status" value="1"/>
</dbReference>
<keyword evidence="3 6" id="KW-0521">NADP</keyword>
<evidence type="ECO:0000256" key="4">
    <source>
        <dbReference type="ARBA" id="ARBA00023027"/>
    </source>
</evidence>
<evidence type="ECO:0000256" key="5">
    <source>
        <dbReference type="ARBA" id="ARBA00023239"/>
    </source>
</evidence>
<keyword evidence="2 6" id="KW-0067">ATP-binding</keyword>
<feature type="binding site" evidence="6">
    <location>
        <position position="231"/>
    </location>
    <ligand>
        <name>(6S)-NADPHX</name>
        <dbReference type="ChEBI" id="CHEBI:64076"/>
    </ligand>
</feature>
<evidence type="ECO:0000259" key="7">
    <source>
        <dbReference type="PROSITE" id="PS51383"/>
    </source>
</evidence>
<dbReference type="CDD" id="cd01171">
    <property type="entry name" value="YXKO-related"/>
    <property type="match status" value="1"/>
</dbReference>
<dbReference type="PANTHER" id="PTHR12592">
    <property type="entry name" value="ATP-DEPENDENT (S)-NAD(P)H-HYDRATE DEHYDRATASE FAMILY MEMBER"/>
    <property type="match status" value="1"/>
</dbReference>
<dbReference type="GO" id="GO:0052855">
    <property type="term" value="F:ADP-dependent NAD(P)H-hydrate dehydratase activity"/>
    <property type="evidence" value="ECO:0007669"/>
    <property type="project" value="UniProtKB-UniRule"/>
</dbReference>
<comment type="similarity">
    <text evidence="6">Belongs to the NnrD/CARKD family.</text>
</comment>
<dbReference type="EMBL" id="AEWV01000046">
    <property type="protein sequence ID" value="EGC16079.1"/>
    <property type="molecule type" value="Genomic_DNA"/>
</dbReference>
<keyword evidence="1 6" id="KW-0547">Nucleotide-binding</keyword>
<comment type="catalytic activity">
    <reaction evidence="6">
        <text>(6S)-NADPHX + ADP = AMP + phosphate + NADPH + H(+)</text>
        <dbReference type="Rhea" id="RHEA:32235"/>
        <dbReference type="ChEBI" id="CHEBI:15378"/>
        <dbReference type="ChEBI" id="CHEBI:43474"/>
        <dbReference type="ChEBI" id="CHEBI:57783"/>
        <dbReference type="ChEBI" id="CHEBI:64076"/>
        <dbReference type="ChEBI" id="CHEBI:456215"/>
        <dbReference type="ChEBI" id="CHEBI:456216"/>
        <dbReference type="EC" id="4.2.1.136"/>
    </reaction>
</comment>
<organism evidence="8 9">
    <name type="scientific">Kingella denitrificans ATCC 33394</name>
    <dbReference type="NCBI Taxonomy" id="888741"/>
    <lineage>
        <taxon>Bacteria</taxon>
        <taxon>Pseudomonadati</taxon>
        <taxon>Pseudomonadota</taxon>
        <taxon>Betaproteobacteria</taxon>
        <taxon>Neisseriales</taxon>
        <taxon>Neisseriaceae</taxon>
        <taxon>Kingella</taxon>
    </lineage>
</organism>
<keyword evidence="4 6" id="KW-0520">NAD</keyword>
<dbReference type="NCBIfam" id="TIGR00196">
    <property type="entry name" value="yjeF_cterm"/>
    <property type="match status" value="1"/>
</dbReference>
<dbReference type="InterPro" id="IPR017953">
    <property type="entry name" value="Carbohydrate_kinase_pred_CS"/>
</dbReference>
<dbReference type="GO" id="GO:0016740">
    <property type="term" value="F:transferase activity"/>
    <property type="evidence" value="ECO:0007669"/>
    <property type="project" value="UniProtKB-KW"/>
</dbReference>
<feature type="domain" description="YjeF C-terminal" evidence="7">
    <location>
        <begin position="19"/>
        <end position="291"/>
    </location>
</feature>
<comment type="subunit">
    <text evidence="6">Homotetramer.</text>
</comment>
<keyword evidence="8" id="KW-0808">Transferase</keyword>
<dbReference type="GO" id="GO:0052856">
    <property type="term" value="F:NAD(P)HX epimerase activity"/>
    <property type="evidence" value="ECO:0007669"/>
    <property type="project" value="TreeGrafter"/>
</dbReference>
<evidence type="ECO:0000256" key="6">
    <source>
        <dbReference type="HAMAP-Rule" id="MF_01965"/>
    </source>
</evidence>
<dbReference type="Proteomes" id="UP000004088">
    <property type="component" value="Unassembled WGS sequence"/>
</dbReference>
<dbReference type="Gene3D" id="3.40.1190.20">
    <property type="match status" value="1"/>
</dbReference>
<evidence type="ECO:0000256" key="3">
    <source>
        <dbReference type="ARBA" id="ARBA00022857"/>
    </source>
</evidence>
<name>F0F2R7_9NEIS</name>
<keyword evidence="5 6" id="KW-0456">Lyase</keyword>
<feature type="binding site" evidence="6">
    <location>
        <position position="112"/>
    </location>
    <ligand>
        <name>(6S)-NADPHX</name>
        <dbReference type="ChEBI" id="CHEBI:64076"/>
    </ligand>
</feature>
<dbReference type="Pfam" id="PF01256">
    <property type="entry name" value="Carb_kinase"/>
    <property type="match status" value="1"/>
</dbReference>
<dbReference type="PROSITE" id="PS01050">
    <property type="entry name" value="YJEF_C_2"/>
    <property type="match status" value="1"/>
</dbReference>
<dbReference type="GO" id="GO:0110051">
    <property type="term" value="P:metabolite repair"/>
    <property type="evidence" value="ECO:0007669"/>
    <property type="project" value="TreeGrafter"/>
</dbReference>
<gene>
    <name evidence="6" type="primary">nnrD</name>
    <name evidence="8" type="ORF">HMPREF9098_2402</name>
</gene>
<protein>
    <recommendedName>
        <fullName evidence="6">ADP-dependent (S)-NAD(P)H-hydrate dehydratase</fullName>
        <ecNumber evidence="6">4.2.1.136</ecNumber>
    </recommendedName>
    <alternativeName>
        <fullName evidence="6">ADP-dependent NAD(P)HX dehydratase</fullName>
    </alternativeName>
</protein>
<evidence type="ECO:0000313" key="9">
    <source>
        <dbReference type="Proteomes" id="UP000004088"/>
    </source>
</evidence>
<feature type="binding site" evidence="6">
    <location>
        <position position="164"/>
    </location>
    <ligand>
        <name>(6S)-NADPHX</name>
        <dbReference type="ChEBI" id="CHEBI:64076"/>
    </ligand>
</feature>
<dbReference type="GO" id="GO:0005524">
    <property type="term" value="F:ATP binding"/>
    <property type="evidence" value="ECO:0007669"/>
    <property type="project" value="UniProtKB-KW"/>
</dbReference>